<comment type="similarity">
    <text evidence="6">Belongs to the DEFL family. Protease inhibitor I18 (RTI/MTI-2) subfamily.</text>
</comment>
<feature type="chain" id="PRO_5045786092" evidence="7">
    <location>
        <begin position="30"/>
        <end position="97"/>
    </location>
</feature>
<reference evidence="9" key="1">
    <citation type="journal article" date="2014" name="Nat. Commun.">
        <title>The emerging biofuel crop Camelina sativa retains a highly undifferentiated hexaploid genome structure.</title>
        <authorList>
            <person name="Kagale S."/>
            <person name="Koh C."/>
            <person name="Nixon J."/>
            <person name="Bollina V."/>
            <person name="Clarke W.E."/>
            <person name="Tuteja R."/>
            <person name="Spillane C."/>
            <person name="Robinson S.J."/>
            <person name="Links M.G."/>
            <person name="Clarke C."/>
            <person name="Higgins E.E."/>
            <person name="Huebert T."/>
            <person name="Sharpe A.G."/>
            <person name="Parkin I.A."/>
        </authorList>
    </citation>
    <scope>NUCLEOTIDE SEQUENCE [LARGE SCALE GENOMIC DNA]</scope>
    <source>
        <strain evidence="9">cv. DH55</strain>
    </source>
</reference>
<evidence type="ECO:0000256" key="4">
    <source>
        <dbReference type="ARBA" id="ARBA00022577"/>
    </source>
</evidence>
<evidence type="ECO:0000256" key="3">
    <source>
        <dbReference type="ARBA" id="ARBA00022529"/>
    </source>
</evidence>
<evidence type="ECO:0000256" key="6">
    <source>
        <dbReference type="ARBA" id="ARBA00038027"/>
    </source>
</evidence>
<feature type="domain" description="Knottins-like" evidence="8">
    <location>
        <begin position="33"/>
        <end position="85"/>
    </location>
</feature>
<feature type="signal peptide" evidence="7">
    <location>
        <begin position="1"/>
        <end position="29"/>
    </location>
</feature>
<keyword evidence="7" id="KW-0732">Signal</keyword>
<dbReference type="RefSeq" id="XP_010508409.1">
    <property type="nucleotide sequence ID" value="XM_010510107.2"/>
</dbReference>
<dbReference type="SUPFAM" id="SSF57095">
    <property type="entry name" value="Scorpion toxin-like"/>
    <property type="match status" value="1"/>
</dbReference>
<dbReference type="InterPro" id="IPR036574">
    <property type="entry name" value="Scorpion_toxin-like_sf"/>
</dbReference>
<protein>
    <submittedName>
        <fullName evidence="10">Defensin-like protein 4</fullName>
    </submittedName>
</protein>
<evidence type="ECO:0000256" key="5">
    <source>
        <dbReference type="ARBA" id="ARBA00022821"/>
    </source>
</evidence>
<keyword evidence="2" id="KW-0964">Secreted</keyword>
<dbReference type="SMART" id="SM00505">
    <property type="entry name" value="Knot1"/>
    <property type="match status" value="1"/>
</dbReference>
<evidence type="ECO:0000256" key="7">
    <source>
        <dbReference type="SAM" id="SignalP"/>
    </source>
</evidence>
<dbReference type="Pfam" id="PF00537">
    <property type="entry name" value="Toxin_3"/>
    <property type="match status" value="1"/>
</dbReference>
<keyword evidence="4" id="KW-0295">Fungicide</keyword>
<organism evidence="9 10">
    <name type="scientific">Camelina sativa</name>
    <name type="common">False flax</name>
    <name type="synonym">Myagrum sativum</name>
    <dbReference type="NCBI Taxonomy" id="90675"/>
    <lineage>
        <taxon>Eukaryota</taxon>
        <taxon>Viridiplantae</taxon>
        <taxon>Streptophyta</taxon>
        <taxon>Embryophyta</taxon>
        <taxon>Tracheophyta</taxon>
        <taxon>Spermatophyta</taxon>
        <taxon>Magnoliopsida</taxon>
        <taxon>eudicotyledons</taxon>
        <taxon>Gunneridae</taxon>
        <taxon>Pentapetalae</taxon>
        <taxon>rosids</taxon>
        <taxon>malvids</taxon>
        <taxon>Brassicales</taxon>
        <taxon>Brassicaceae</taxon>
        <taxon>Camelineae</taxon>
        <taxon>Camelina</taxon>
    </lineage>
</organism>
<dbReference type="InterPro" id="IPR002061">
    <property type="entry name" value="Scorpion_toxinL/defensin"/>
</dbReference>
<gene>
    <name evidence="10" type="primary">LOC104784995</name>
</gene>
<evidence type="ECO:0000259" key="8">
    <source>
        <dbReference type="SMART" id="SM00505"/>
    </source>
</evidence>
<dbReference type="Proteomes" id="UP000694864">
    <property type="component" value="Chromosome 5"/>
</dbReference>
<comment type="subcellular location">
    <subcellularLocation>
        <location evidence="1">Secreted</location>
    </subcellularLocation>
</comment>
<dbReference type="GeneID" id="104784995"/>
<keyword evidence="3" id="KW-0929">Antimicrobial</keyword>
<dbReference type="Gene3D" id="3.30.30.10">
    <property type="entry name" value="Knottin, scorpion toxin-like"/>
    <property type="match status" value="1"/>
</dbReference>
<dbReference type="InterPro" id="IPR003614">
    <property type="entry name" value="Knottins"/>
</dbReference>
<sequence length="97" mass="10581">MVMATKLVSTLAIFFVLVLVISEMPGTEAHAEECLKEYGGDVGFQFCAPRIFPSFCVSRCQADKGAKGGKCTWGSDGVKCLCDFCGEELTEQFIRQV</sequence>
<proteinExistence type="inferred from homology"/>
<evidence type="ECO:0000313" key="10">
    <source>
        <dbReference type="RefSeq" id="XP_010508409.1"/>
    </source>
</evidence>
<accession>A0ABM0YZR5</accession>
<evidence type="ECO:0000256" key="2">
    <source>
        <dbReference type="ARBA" id="ARBA00022525"/>
    </source>
</evidence>
<evidence type="ECO:0000256" key="1">
    <source>
        <dbReference type="ARBA" id="ARBA00004613"/>
    </source>
</evidence>
<name>A0ABM0YZR5_CAMSA</name>
<keyword evidence="5" id="KW-0611">Plant defense</keyword>
<reference evidence="10" key="2">
    <citation type="submission" date="2025-08" db="UniProtKB">
        <authorList>
            <consortium name="RefSeq"/>
        </authorList>
    </citation>
    <scope>IDENTIFICATION</scope>
    <source>
        <tissue evidence="10">Leaf</tissue>
    </source>
</reference>
<keyword evidence="9" id="KW-1185">Reference proteome</keyword>
<evidence type="ECO:0000313" key="9">
    <source>
        <dbReference type="Proteomes" id="UP000694864"/>
    </source>
</evidence>